<dbReference type="PROSITE" id="PS51891">
    <property type="entry name" value="CENP_V_GFA"/>
    <property type="match status" value="1"/>
</dbReference>
<accession>A0A0F0I7G2</accession>
<dbReference type="AlphaFoldDB" id="A0A0F0I7G2"/>
<evidence type="ECO:0000313" key="6">
    <source>
        <dbReference type="EMBL" id="KJK62612.1"/>
    </source>
</evidence>
<dbReference type="SUPFAM" id="SSF51316">
    <property type="entry name" value="Mss4-like"/>
    <property type="match status" value="1"/>
</dbReference>
<feature type="domain" description="CENP-V/GFA" evidence="5">
    <location>
        <begin position="6"/>
        <end position="146"/>
    </location>
</feature>
<gene>
    <name evidence="6" type="ORF">P875_00095197</name>
</gene>
<evidence type="ECO:0000256" key="3">
    <source>
        <dbReference type="ARBA" id="ARBA00022833"/>
    </source>
</evidence>
<comment type="similarity">
    <text evidence="1">Belongs to the Gfa family.</text>
</comment>
<comment type="caution">
    <text evidence="6">The sequence shown here is derived from an EMBL/GenBank/DDBJ whole genome shotgun (WGS) entry which is preliminary data.</text>
</comment>
<evidence type="ECO:0000313" key="7">
    <source>
        <dbReference type="Proteomes" id="UP000033540"/>
    </source>
</evidence>
<dbReference type="GO" id="GO:0016846">
    <property type="term" value="F:carbon-sulfur lyase activity"/>
    <property type="evidence" value="ECO:0007669"/>
    <property type="project" value="InterPro"/>
</dbReference>
<keyword evidence="3" id="KW-0862">Zinc</keyword>
<dbReference type="Gene3D" id="3.90.1590.10">
    <property type="entry name" value="glutathione-dependent formaldehyde- activating enzyme (gfa)"/>
    <property type="match status" value="1"/>
</dbReference>
<dbReference type="EMBL" id="JZEE01000616">
    <property type="protein sequence ID" value="KJK62612.1"/>
    <property type="molecule type" value="Genomic_DNA"/>
</dbReference>
<keyword evidence="4" id="KW-0456">Lyase</keyword>
<evidence type="ECO:0000259" key="5">
    <source>
        <dbReference type="PROSITE" id="PS51891"/>
    </source>
</evidence>
<dbReference type="InterPro" id="IPR011057">
    <property type="entry name" value="Mss4-like_sf"/>
</dbReference>
<name>A0A0F0I7G2_ASPPU</name>
<proteinExistence type="inferred from homology"/>
<evidence type="ECO:0000256" key="2">
    <source>
        <dbReference type="ARBA" id="ARBA00022723"/>
    </source>
</evidence>
<evidence type="ECO:0000256" key="4">
    <source>
        <dbReference type="ARBA" id="ARBA00023239"/>
    </source>
</evidence>
<dbReference type="OrthoDB" id="9985472at2759"/>
<keyword evidence="2" id="KW-0479">Metal-binding</keyword>
<dbReference type="PANTHER" id="PTHR33337">
    <property type="entry name" value="GFA DOMAIN-CONTAINING PROTEIN"/>
    <property type="match status" value="1"/>
</dbReference>
<reference evidence="6 7" key="1">
    <citation type="submission" date="2015-02" db="EMBL/GenBank/DDBJ databases">
        <title>Draft genome sequence of Aspergillus parasiticus SU-1.</title>
        <authorList>
            <person name="Yu J."/>
            <person name="Fedorova N."/>
            <person name="Yin Y."/>
            <person name="Losada L."/>
            <person name="Zafar N."/>
            <person name="Taujale R."/>
            <person name="Ehrlich K.C."/>
            <person name="Bhatnagar D."/>
            <person name="Cleveland T.E."/>
            <person name="Bennett J.W."/>
            <person name="Nierman W.C."/>
        </authorList>
    </citation>
    <scope>NUCLEOTIDE SEQUENCE [LARGE SCALE GENOMIC DNA]</scope>
    <source>
        <strain evidence="7">ATCC 56775 / NRRL 5862 / SRRC 143 / SU-1</strain>
    </source>
</reference>
<protein>
    <submittedName>
        <fullName evidence="6">Glutathione-dependent formaldehyde-activating enzyme</fullName>
    </submittedName>
</protein>
<evidence type="ECO:0000256" key="1">
    <source>
        <dbReference type="ARBA" id="ARBA00005495"/>
    </source>
</evidence>
<dbReference type="STRING" id="1403190.A0A0F0I7G2"/>
<organism evidence="6 7">
    <name type="scientific">Aspergillus parasiticus (strain ATCC 56775 / NRRL 5862 / SRRC 143 / SU-1)</name>
    <dbReference type="NCBI Taxonomy" id="1403190"/>
    <lineage>
        <taxon>Eukaryota</taxon>
        <taxon>Fungi</taxon>
        <taxon>Dikarya</taxon>
        <taxon>Ascomycota</taxon>
        <taxon>Pezizomycotina</taxon>
        <taxon>Eurotiomycetes</taxon>
        <taxon>Eurotiomycetidae</taxon>
        <taxon>Eurotiales</taxon>
        <taxon>Aspergillaceae</taxon>
        <taxon>Aspergillus</taxon>
        <taxon>Aspergillus subgen. Circumdati</taxon>
    </lineage>
</organism>
<dbReference type="Pfam" id="PF04828">
    <property type="entry name" value="GFA"/>
    <property type="match status" value="1"/>
</dbReference>
<dbReference type="Proteomes" id="UP000033540">
    <property type="component" value="Unassembled WGS sequence"/>
</dbReference>
<dbReference type="InterPro" id="IPR006913">
    <property type="entry name" value="CENP-V/GFA"/>
</dbReference>
<sequence>MASKSLTGACLCGKITYRVDLPADAPSPKVPKISTSPPIAMPLDDVALCHCEDCKRNTGAPFSSNLIVPKPSLTYTAGTPKIYAHPSGSLGNELQRHFCGDCGSPLNTQPGGRGTVVVKTGTLDAESRGDLGLALEIFCKRREQWVDQIGSVPKTEAMP</sequence>
<dbReference type="GO" id="GO:0046872">
    <property type="term" value="F:metal ion binding"/>
    <property type="evidence" value="ECO:0007669"/>
    <property type="project" value="UniProtKB-KW"/>
</dbReference>
<dbReference type="PANTHER" id="PTHR33337:SF36">
    <property type="entry name" value="DUF636 DOMAIN PROTEIN (AFU_ORTHOLOGUE AFUA_3G01340)"/>
    <property type="match status" value="1"/>
</dbReference>